<evidence type="ECO:0000256" key="3">
    <source>
        <dbReference type="ARBA" id="ARBA00022722"/>
    </source>
</evidence>
<keyword evidence="5" id="KW-0378">Hydrolase</keyword>
<keyword evidence="7" id="KW-0346">Stress response</keyword>
<reference evidence="8 9" key="1">
    <citation type="submission" date="2019-10" db="EMBL/GenBank/DDBJ databases">
        <title>Nocardioides novel species isolated from the excrement of Marmot.</title>
        <authorList>
            <person name="Zhang G."/>
        </authorList>
    </citation>
    <scope>NUCLEOTIDE SEQUENCE [LARGE SCALE GENOMIC DNA]</scope>
    <source>
        <strain evidence="9">zg-579</strain>
    </source>
</reference>
<dbReference type="GO" id="GO:0003729">
    <property type="term" value="F:mRNA binding"/>
    <property type="evidence" value="ECO:0007669"/>
    <property type="project" value="InterPro"/>
</dbReference>
<proteinExistence type="inferred from homology"/>
<dbReference type="InterPro" id="IPR012933">
    <property type="entry name" value="HicA_mRNA_interferase"/>
</dbReference>
<dbReference type="Proteomes" id="UP000433406">
    <property type="component" value="Unassembled WGS sequence"/>
</dbReference>
<keyword evidence="9" id="KW-1185">Reference proteome</keyword>
<dbReference type="InterPro" id="IPR038570">
    <property type="entry name" value="HicA_sf"/>
</dbReference>
<dbReference type="AlphaFoldDB" id="A0A6I3JE63"/>
<dbReference type="GO" id="GO:0004519">
    <property type="term" value="F:endonuclease activity"/>
    <property type="evidence" value="ECO:0007669"/>
    <property type="project" value="UniProtKB-KW"/>
</dbReference>
<evidence type="ECO:0000256" key="7">
    <source>
        <dbReference type="ARBA" id="ARBA00023016"/>
    </source>
</evidence>
<protein>
    <submittedName>
        <fullName evidence="8">Addiction module toxin, HicA family</fullName>
    </submittedName>
</protein>
<accession>A0A6I3JE63</accession>
<keyword evidence="3" id="KW-0540">Nuclease</keyword>
<name>A0A6I3JE63_9ACTN</name>
<organism evidence="8 9">
    <name type="scientific">Nocardioides marmotae</name>
    <dbReference type="NCBI Taxonomy" id="2663857"/>
    <lineage>
        <taxon>Bacteria</taxon>
        <taxon>Bacillati</taxon>
        <taxon>Actinomycetota</taxon>
        <taxon>Actinomycetes</taxon>
        <taxon>Propionibacteriales</taxon>
        <taxon>Nocardioidaceae</taxon>
        <taxon>Nocardioides</taxon>
    </lineage>
</organism>
<dbReference type="SUPFAM" id="SSF54786">
    <property type="entry name" value="YcfA/nrd intein domain"/>
    <property type="match status" value="1"/>
</dbReference>
<keyword evidence="4" id="KW-0255">Endonuclease</keyword>
<keyword evidence="6" id="KW-0694">RNA-binding</keyword>
<evidence type="ECO:0000256" key="5">
    <source>
        <dbReference type="ARBA" id="ARBA00022801"/>
    </source>
</evidence>
<evidence type="ECO:0000256" key="6">
    <source>
        <dbReference type="ARBA" id="ARBA00022884"/>
    </source>
</evidence>
<gene>
    <name evidence="8" type="ORF">GGQ22_15635</name>
</gene>
<sequence>MKPMSYRDLARRLRRAGCSIIRSSGRHEVWECPCGKHHAPVPNHGRGSVVAAGTVRSIITQLSCLPPGVVQ</sequence>
<comment type="caution">
    <text evidence="8">The sequence shown here is derived from an EMBL/GenBank/DDBJ whole genome shotgun (WGS) entry which is preliminary data.</text>
</comment>
<dbReference type="EMBL" id="WLCI01000016">
    <property type="protein sequence ID" value="MTB96506.1"/>
    <property type="molecule type" value="Genomic_DNA"/>
</dbReference>
<evidence type="ECO:0000313" key="8">
    <source>
        <dbReference type="EMBL" id="MTB96506.1"/>
    </source>
</evidence>
<evidence type="ECO:0000256" key="2">
    <source>
        <dbReference type="ARBA" id="ARBA00022649"/>
    </source>
</evidence>
<evidence type="ECO:0000256" key="1">
    <source>
        <dbReference type="ARBA" id="ARBA00006620"/>
    </source>
</evidence>
<dbReference type="GO" id="GO:0016787">
    <property type="term" value="F:hydrolase activity"/>
    <property type="evidence" value="ECO:0007669"/>
    <property type="project" value="UniProtKB-KW"/>
</dbReference>
<evidence type="ECO:0000256" key="4">
    <source>
        <dbReference type="ARBA" id="ARBA00022759"/>
    </source>
</evidence>
<dbReference type="Gene3D" id="3.30.920.30">
    <property type="entry name" value="Hypothetical protein"/>
    <property type="match status" value="1"/>
</dbReference>
<comment type="similarity">
    <text evidence="1">Belongs to the HicA mRNA interferase family.</text>
</comment>
<evidence type="ECO:0000313" key="9">
    <source>
        <dbReference type="Proteomes" id="UP000433406"/>
    </source>
</evidence>
<keyword evidence="2" id="KW-1277">Toxin-antitoxin system</keyword>
<dbReference type="Pfam" id="PF07927">
    <property type="entry name" value="HicA_toxin"/>
    <property type="match status" value="1"/>
</dbReference>